<feature type="domain" description="RCK N-terminal" evidence="1">
    <location>
        <begin position="3"/>
        <end position="119"/>
    </location>
</feature>
<evidence type="ECO:0000259" key="1">
    <source>
        <dbReference type="PROSITE" id="PS51201"/>
    </source>
</evidence>
<evidence type="ECO:0000313" key="3">
    <source>
        <dbReference type="EMBL" id="ADL51753.1"/>
    </source>
</evidence>
<feature type="domain" description="RCK C-terminal" evidence="2">
    <location>
        <begin position="136"/>
        <end position="218"/>
    </location>
</feature>
<dbReference type="RefSeq" id="WP_010077029.1">
    <property type="nucleotide sequence ID" value="NC_014393.1"/>
</dbReference>
<dbReference type="Pfam" id="PF02254">
    <property type="entry name" value="TrkA_N"/>
    <property type="match status" value="1"/>
</dbReference>
<dbReference type="GO" id="GO:0006813">
    <property type="term" value="P:potassium ion transport"/>
    <property type="evidence" value="ECO:0007669"/>
    <property type="project" value="InterPro"/>
</dbReference>
<dbReference type="PANTHER" id="PTHR43833">
    <property type="entry name" value="POTASSIUM CHANNEL PROTEIN 2-RELATED-RELATED"/>
    <property type="match status" value="1"/>
</dbReference>
<dbReference type="InterPro" id="IPR050721">
    <property type="entry name" value="Trk_Ktr_HKT_K-transport"/>
</dbReference>
<sequence>MGKKQFVVVGLGIFGFSVATNLYELGHEVLAIDKDEEIVHLIQDQVTQSVICDTQDEENLKALGVRNFDVAVVAIGSNIQSSIMTTLLLKEMGVKYIVAKANDDTHARVLKKIGADKVISPEKDMGKRVAHNLISSNVLDYVELSADYSIVEIAARKSWIGKTLAQLNLRAQYGINVMAIKKGTDLNITPSPNEVIEAEDIFVAIGSNEVTEVDFLKE</sequence>
<dbReference type="Gene3D" id="3.40.50.720">
    <property type="entry name" value="NAD(P)-binding Rossmann-like Domain"/>
    <property type="match status" value="1"/>
</dbReference>
<dbReference type="Pfam" id="PF02080">
    <property type="entry name" value="TrkA_C"/>
    <property type="match status" value="1"/>
</dbReference>
<organism evidence="3 4">
    <name type="scientific">Clostridium cellulovorans (strain ATCC 35296 / DSM 3052 / OCM 3 / 743B)</name>
    <dbReference type="NCBI Taxonomy" id="573061"/>
    <lineage>
        <taxon>Bacteria</taxon>
        <taxon>Bacillati</taxon>
        <taxon>Bacillota</taxon>
        <taxon>Clostridia</taxon>
        <taxon>Eubacteriales</taxon>
        <taxon>Clostridiaceae</taxon>
        <taxon>Clostridium</taxon>
    </lineage>
</organism>
<dbReference type="PROSITE" id="PS51202">
    <property type="entry name" value="RCK_C"/>
    <property type="match status" value="1"/>
</dbReference>
<evidence type="ECO:0000259" key="2">
    <source>
        <dbReference type="PROSITE" id="PS51202"/>
    </source>
</evidence>
<dbReference type="InterPro" id="IPR036291">
    <property type="entry name" value="NAD(P)-bd_dom_sf"/>
</dbReference>
<dbReference type="STRING" id="573061.Clocel_2010"/>
<protein>
    <submittedName>
        <fullName evidence="3">TrkA-N domain protein</fullName>
    </submittedName>
</protein>
<dbReference type="KEGG" id="ccb:Clocel_2010"/>
<dbReference type="Proteomes" id="UP000002730">
    <property type="component" value="Chromosome"/>
</dbReference>
<keyword evidence="4" id="KW-1185">Reference proteome</keyword>
<evidence type="ECO:0000313" key="4">
    <source>
        <dbReference type="Proteomes" id="UP000002730"/>
    </source>
</evidence>
<dbReference type="AlphaFoldDB" id="D9SM22"/>
<dbReference type="EMBL" id="CP002160">
    <property type="protein sequence ID" value="ADL51753.1"/>
    <property type="molecule type" value="Genomic_DNA"/>
</dbReference>
<dbReference type="OrthoDB" id="9776294at2"/>
<dbReference type="eggNOG" id="COG0569">
    <property type="taxonomic scope" value="Bacteria"/>
</dbReference>
<accession>D9SM22</accession>
<dbReference type="InterPro" id="IPR003148">
    <property type="entry name" value="RCK_N"/>
</dbReference>
<dbReference type="PANTHER" id="PTHR43833:SF7">
    <property type="entry name" value="KTR SYSTEM POTASSIUM UPTAKE PROTEIN C"/>
    <property type="match status" value="1"/>
</dbReference>
<name>D9SM22_CLOC7</name>
<dbReference type="Gene3D" id="3.30.70.1450">
    <property type="entry name" value="Regulator of K+ conductance, C-terminal domain"/>
    <property type="match status" value="1"/>
</dbReference>
<dbReference type="HOGENOM" id="CLU_046525_3_2_9"/>
<dbReference type="InterPro" id="IPR006037">
    <property type="entry name" value="RCK_C"/>
</dbReference>
<proteinExistence type="predicted"/>
<dbReference type="GO" id="GO:0008324">
    <property type="term" value="F:monoatomic cation transmembrane transporter activity"/>
    <property type="evidence" value="ECO:0007669"/>
    <property type="project" value="InterPro"/>
</dbReference>
<dbReference type="SUPFAM" id="SSF51735">
    <property type="entry name" value="NAD(P)-binding Rossmann-fold domains"/>
    <property type="match status" value="1"/>
</dbReference>
<dbReference type="SUPFAM" id="SSF116726">
    <property type="entry name" value="TrkA C-terminal domain-like"/>
    <property type="match status" value="1"/>
</dbReference>
<dbReference type="InterPro" id="IPR036721">
    <property type="entry name" value="RCK_C_sf"/>
</dbReference>
<reference evidence="3 4" key="1">
    <citation type="submission" date="2010-08" db="EMBL/GenBank/DDBJ databases">
        <title>Complete sequence of Clostridium cellulovorans 743B.</title>
        <authorList>
            <consortium name="US DOE Joint Genome Institute"/>
            <person name="Lucas S."/>
            <person name="Copeland A."/>
            <person name="Lapidus A."/>
            <person name="Cheng J.-F."/>
            <person name="Bruce D."/>
            <person name="Goodwin L."/>
            <person name="Pitluck S."/>
            <person name="Chertkov O."/>
            <person name="Detter J.C."/>
            <person name="Han C."/>
            <person name="Tapia R."/>
            <person name="Land M."/>
            <person name="Hauser L."/>
            <person name="Chang Y.-J."/>
            <person name="Jeffries C."/>
            <person name="Kyrpides N."/>
            <person name="Ivanova N."/>
            <person name="Mikhailova N."/>
            <person name="Hemme C.L."/>
            <person name="Woyke T."/>
        </authorList>
    </citation>
    <scope>NUCLEOTIDE SEQUENCE [LARGE SCALE GENOMIC DNA]</scope>
    <source>
        <strain evidence="4">ATCC 35296 / DSM 3052 / OCM 3 / 743B</strain>
    </source>
</reference>
<gene>
    <name evidence="3" type="ordered locus">Clocel_2010</name>
</gene>
<dbReference type="PROSITE" id="PS51201">
    <property type="entry name" value="RCK_N"/>
    <property type="match status" value="1"/>
</dbReference>